<evidence type="ECO:0000256" key="6">
    <source>
        <dbReference type="ARBA" id="ARBA00023027"/>
    </source>
</evidence>
<dbReference type="InterPro" id="IPR023753">
    <property type="entry name" value="FAD/NAD-binding_dom"/>
</dbReference>
<dbReference type="GO" id="GO:0050136">
    <property type="term" value="F:NADH dehydrogenase (quinone) (non-electrogenic) activity"/>
    <property type="evidence" value="ECO:0007669"/>
    <property type="project" value="UniProtKB-EC"/>
</dbReference>
<keyword evidence="4" id="KW-0274">FAD</keyword>
<evidence type="ECO:0000256" key="4">
    <source>
        <dbReference type="ARBA" id="ARBA00022827"/>
    </source>
</evidence>
<proteinExistence type="inferred from homology"/>
<dbReference type="AlphaFoldDB" id="A0A023B8P2"/>
<comment type="similarity">
    <text evidence="1">Belongs to the NADH dehydrogenase family.</text>
</comment>
<dbReference type="InterPro" id="IPR036188">
    <property type="entry name" value="FAD/NAD-bd_sf"/>
</dbReference>
<dbReference type="eggNOG" id="KOG2495">
    <property type="taxonomic scope" value="Eukaryota"/>
</dbReference>
<keyword evidence="10" id="KW-1133">Transmembrane helix</keyword>
<evidence type="ECO:0000256" key="9">
    <source>
        <dbReference type="SAM" id="MobiDB-lite"/>
    </source>
</evidence>
<keyword evidence="10" id="KW-0472">Membrane</keyword>
<dbReference type="Proteomes" id="UP000019763">
    <property type="component" value="Unassembled WGS sequence"/>
</dbReference>
<gene>
    <name evidence="12" type="ORF">GNI_056910</name>
</gene>
<feature type="transmembrane region" description="Helical" evidence="10">
    <location>
        <begin position="20"/>
        <end position="40"/>
    </location>
</feature>
<comment type="caution">
    <text evidence="12">The sequence shown here is derived from an EMBL/GenBank/DDBJ whole genome shotgun (WGS) entry which is preliminary data.</text>
</comment>
<feature type="region of interest" description="Disordered" evidence="9">
    <location>
        <begin position="142"/>
        <end position="168"/>
    </location>
</feature>
<evidence type="ECO:0000313" key="13">
    <source>
        <dbReference type="Proteomes" id="UP000019763"/>
    </source>
</evidence>
<evidence type="ECO:0000313" key="12">
    <source>
        <dbReference type="EMBL" id="EZG69841.1"/>
    </source>
</evidence>
<dbReference type="OMA" id="QIPAQKD"/>
<sequence length="527" mass="58525">MTKQIDPSKYKVTVISPRPYFLFTPLLTGTISGSLSMRAIMEPIRSRLLWGRKRRVIQYVKAEAVDIDTEKHVVHCKDNEGDPLEVGYDQLAIGVGSVTNTFGIPGAQEHSVFVKDIADAVKIKADLLNLFCNAEKRLRNYQKGKDQGGKDQGGKDQGGKDQGGKDQGSKEEINIVVVGGGPAGVETVAEINDLIRNELRVQFPELAEKAKITIVEMLDRLLPQFKKPISKFATEKLETAPGVVTLLRHQVQKVDEKAVHLKALGTDEEKVIPYEMLVWASGVGQTCFARKLLMKLQPENRVLKVEPDLRLQGCERVFAFGDCAMVSPPSLADHADVFFSEAVNSNTGPCVDWLMKNRLRLLKLNYVQLDKRQWRLKGTLERWPLHQKLSVAQFKSLLKELDDGYKPPIPTAQIAKQAGGYLGTSLNRAMSKPKLIPHLPFSPSDSGAMSYIGDGNAVLNINIRKNTPAPKGFTIFGGRGSKLLWHGYYWLNQSSFYNRLLSFTDVILAGSRDLSGEPQCPKQHGPP</sequence>
<comment type="catalytic activity">
    <reaction evidence="7">
        <text>a quinone + NADH + H(+) = a quinol + NAD(+)</text>
        <dbReference type="Rhea" id="RHEA:46160"/>
        <dbReference type="ChEBI" id="CHEBI:15378"/>
        <dbReference type="ChEBI" id="CHEBI:24646"/>
        <dbReference type="ChEBI" id="CHEBI:57540"/>
        <dbReference type="ChEBI" id="CHEBI:57945"/>
        <dbReference type="ChEBI" id="CHEBI:132124"/>
        <dbReference type="EC" id="1.6.5.9"/>
    </reaction>
</comment>
<dbReference type="RefSeq" id="XP_011129985.1">
    <property type="nucleotide sequence ID" value="XM_011131683.1"/>
</dbReference>
<keyword evidence="6" id="KW-0520">NAD</keyword>
<accession>A0A023B8P2</accession>
<dbReference type="GO" id="GO:0005739">
    <property type="term" value="C:mitochondrion"/>
    <property type="evidence" value="ECO:0007669"/>
    <property type="project" value="TreeGrafter"/>
</dbReference>
<dbReference type="PANTHER" id="PTHR43706:SF47">
    <property type="entry name" value="EXTERNAL NADH-UBIQUINONE OXIDOREDUCTASE 1, MITOCHONDRIAL-RELATED"/>
    <property type="match status" value="1"/>
</dbReference>
<protein>
    <recommendedName>
        <fullName evidence="2">NADH:ubiquinone reductase (non-electrogenic)</fullName>
        <ecNumber evidence="2">1.6.5.9</ecNumber>
    </recommendedName>
</protein>
<dbReference type="EMBL" id="AFNH02000431">
    <property type="protein sequence ID" value="EZG69841.1"/>
    <property type="molecule type" value="Genomic_DNA"/>
</dbReference>
<evidence type="ECO:0000256" key="3">
    <source>
        <dbReference type="ARBA" id="ARBA00022630"/>
    </source>
</evidence>
<dbReference type="Pfam" id="PF07992">
    <property type="entry name" value="Pyr_redox_2"/>
    <property type="match status" value="1"/>
</dbReference>
<dbReference type="VEuPathDB" id="CryptoDB:GNI_056910"/>
<dbReference type="OrthoDB" id="3244603at2759"/>
<dbReference type="EC" id="1.6.5.9" evidence="2"/>
<dbReference type="GeneID" id="22912108"/>
<evidence type="ECO:0000256" key="10">
    <source>
        <dbReference type="SAM" id="Phobius"/>
    </source>
</evidence>
<evidence type="ECO:0000256" key="1">
    <source>
        <dbReference type="ARBA" id="ARBA00005272"/>
    </source>
</evidence>
<organism evidence="12 13">
    <name type="scientific">Gregarina niphandrodes</name>
    <name type="common">Septate eugregarine</name>
    <dbReference type="NCBI Taxonomy" id="110365"/>
    <lineage>
        <taxon>Eukaryota</taxon>
        <taxon>Sar</taxon>
        <taxon>Alveolata</taxon>
        <taxon>Apicomplexa</taxon>
        <taxon>Conoidasida</taxon>
        <taxon>Gregarinasina</taxon>
        <taxon>Eugregarinorida</taxon>
        <taxon>Gregarinidae</taxon>
        <taxon>Gregarina</taxon>
    </lineage>
</organism>
<name>A0A023B8P2_GRENI</name>
<comment type="catalytic activity">
    <reaction evidence="8">
        <text>a ubiquinone + NADH + H(+) = a ubiquinol + NAD(+)</text>
        <dbReference type="Rhea" id="RHEA:23152"/>
        <dbReference type="Rhea" id="RHEA-COMP:9565"/>
        <dbReference type="Rhea" id="RHEA-COMP:9566"/>
        <dbReference type="ChEBI" id="CHEBI:15378"/>
        <dbReference type="ChEBI" id="CHEBI:16389"/>
        <dbReference type="ChEBI" id="CHEBI:17976"/>
        <dbReference type="ChEBI" id="CHEBI:57540"/>
        <dbReference type="ChEBI" id="CHEBI:57945"/>
    </reaction>
</comment>
<feature type="domain" description="FAD/NAD(P)-binding" evidence="11">
    <location>
        <begin position="8"/>
        <end position="329"/>
    </location>
</feature>
<dbReference type="Gene3D" id="3.50.50.100">
    <property type="match status" value="2"/>
</dbReference>
<evidence type="ECO:0000256" key="5">
    <source>
        <dbReference type="ARBA" id="ARBA00023002"/>
    </source>
</evidence>
<dbReference type="InterPro" id="IPR045024">
    <property type="entry name" value="NDH-2"/>
</dbReference>
<evidence type="ECO:0000256" key="2">
    <source>
        <dbReference type="ARBA" id="ARBA00012637"/>
    </source>
</evidence>
<keyword evidence="13" id="KW-1185">Reference proteome</keyword>
<keyword evidence="10" id="KW-0812">Transmembrane</keyword>
<dbReference type="PANTHER" id="PTHR43706">
    <property type="entry name" value="NADH DEHYDROGENASE"/>
    <property type="match status" value="1"/>
</dbReference>
<evidence type="ECO:0000256" key="7">
    <source>
        <dbReference type="ARBA" id="ARBA00047599"/>
    </source>
</evidence>
<evidence type="ECO:0000256" key="8">
    <source>
        <dbReference type="ARBA" id="ARBA00049010"/>
    </source>
</evidence>
<evidence type="ECO:0000259" key="11">
    <source>
        <dbReference type="Pfam" id="PF07992"/>
    </source>
</evidence>
<dbReference type="SUPFAM" id="SSF51905">
    <property type="entry name" value="FAD/NAD(P)-binding domain"/>
    <property type="match status" value="2"/>
</dbReference>
<reference evidence="12" key="1">
    <citation type="submission" date="2013-12" db="EMBL/GenBank/DDBJ databases">
        <authorList>
            <person name="Omoto C.K."/>
            <person name="Sibley D."/>
            <person name="Venepally P."/>
            <person name="Hadjithomas M."/>
            <person name="Karamycheva S."/>
            <person name="Brunk B."/>
            <person name="Roos D."/>
            <person name="Caler E."/>
            <person name="Lorenzi H."/>
        </authorList>
    </citation>
    <scope>NUCLEOTIDE SEQUENCE</scope>
</reference>
<keyword evidence="3" id="KW-0285">Flavoprotein</keyword>
<keyword evidence="5" id="KW-0560">Oxidoreductase</keyword>